<accession>A0ABV2NTY5</accession>
<evidence type="ECO:0000313" key="2">
    <source>
        <dbReference type="Proteomes" id="UP001549119"/>
    </source>
</evidence>
<proteinExistence type="predicted"/>
<protein>
    <submittedName>
        <fullName evidence="1">Uncharacterized protein</fullName>
    </submittedName>
</protein>
<evidence type="ECO:0000313" key="1">
    <source>
        <dbReference type="EMBL" id="MET3869978.1"/>
    </source>
</evidence>
<organism evidence="1 2">
    <name type="scientific">Methylobacterium radiotolerans</name>
    <dbReference type="NCBI Taxonomy" id="31998"/>
    <lineage>
        <taxon>Bacteria</taxon>
        <taxon>Pseudomonadati</taxon>
        <taxon>Pseudomonadota</taxon>
        <taxon>Alphaproteobacteria</taxon>
        <taxon>Hyphomicrobiales</taxon>
        <taxon>Methylobacteriaceae</taxon>
        <taxon>Methylobacterium</taxon>
    </lineage>
</organism>
<reference evidence="1 2" key="1">
    <citation type="submission" date="2024-06" db="EMBL/GenBank/DDBJ databases">
        <title>Genomics of switchgrass bacterial isolates.</title>
        <authorList>
            <person name="Shade A."/>
        </authorList>
    </citation>
    <scope>NUCLEOTIDE SEQUENCE [LARGE SCALE GENOMIC DNA]</scope>
    <source>
        <strain evidence="1 2">PvP084</strain>
    </source>
</reference>
<sequence>MMMTGSPGLTDYALRRALTALALEKPRRRATSPYAIPALVQGLPNAEAIITRAVRLRSACSW</sequence>
<name>A0ABV2NTY5_9HYPH</name>
<keyword evidence="2" id="KW-1185">Reference proteome</keyword>
<comment type="caution">
    <text evidence="1">The sequence shown here is derived from an EMBL/GenBank/DDBJ whole genome shotgun (WGS) entry which is preliminary data.</text>
</comment>
<dbReference type="Proteomes" id="UP001549119">
    <property type="component" value="Unassembled WGS sequence"/>
</dbReference>
<dbReference type="EMBL" id="JBEPNW010000008">
    <property type="protein sequence ID" value="MET3869978.1"/>
    <property type="molecule type" value="Genomic_DNA"/>
</dbReference>
<gene>
    <name evidence="1" type="ORF">ABIC20_007363</name>
</gene>